<name>A0ABP7SYC7_9PSEU</name>
<keyword evidence="2" id="KW-0812">Transmembrane</keyword>
<evidence type="ECO:0000313" key="3">
    <source>
        <dbReference type="EMBL" id="GAA4018321.1"/>
    </source>
</evidence>
<organism evidence="3 4">
    <name type="scientific">Allokutzneria multivorans</name>
    <dbReference type="NCBI Taxonomy" id="1142134"/>
    <lineage>
        <taxon>Bacteria</taxon>
        <taxon>Bacillati</taxon>
        <taxon>Actinomycetota</taxon>
        <taxon>Actinomycetes</taxon>
        <taxon>Pseudonocardiales</taxon>
        <taxon>Pseudonocardiaceae</taxon>
        <taxon>Allokutzneria</taxon>
    </lineage>
</organism>
<sequence>MSDSSPRKTAAEHESPSLEGSAARARLPFPVWSLALATSAAVAVVLGVLLTDQLTSTGTPGRNGDGASRPGEGGADQHYETNPDGRPMEYQPGRTSITLVPTTTVINGSTLVTPSPSPIQLPSIVVPTVLIPLPSQDDPPTTTTPAQPATTTRTTTATTPANTTVAVPPSR</sequence>
<feature type="region of interest" description="Disordered" evidence="1">
    <location>
        <begin position="54"/>
        <end position="93"/>
    </location>
</feature>
<evidence type="ECO:0000256" key="1">
    <source>
        <dbReference type="SAM" id="MobiDB-lite"/>
    </source>
</evidence>
<proteinExistence type="predicted"/>
<protein>
    <submittedName>
        <fullName evidence="3">Uncharacterized protein</fullName>
    </submittedName>
</protein>
<feature type="compositionally biased region" description="Low complexity" evidence="1">
    <location>
        <begin position="139"/>
        <end position="171"/>
    </location>
</feature>
<comment type="caution">
    <text evidence="3">The sequence shown here is derived from an EMBL/GenBank/DDBJ whole genome shotgun (WGS) entry which is preliminary data.</text>
</comment>
<reference evidence="4" key="1">
    <citation type="journal article" date="2019" name="Int. J. Syst. Evol. Microbiol.">
        <title>The Global Catalogue of Microorganisms (GCM) 10K type strain sequencing project: providing services to taxonomists for standard genome sequencing and annotation.</title>
        <authorList>
            <consortium name="The Broad Institute Genomics Platform"/>
            <consortium name="The Broad Institute Genome Sequencing Center for Infectious Disease"/>
            <person name="Wu L."/>
            <person name="Ma J."/>
        </authorList>
    </citation>
    <scope>NUCLEOTIDE SEQUENCE [LARGE SCALE GENOMIC DNA]</scope>
    <source>
        <strain evidence="4">JCM 17342</strain>
    </source>
</reference>
<keyword evidence="2" id="KW-1133">Transmembrane helix</keyword>
<dbReference type="Proteomes" id="UP001501747">
    <property type="component" value="Unassembled WGS sequence"/>
</dbReference>
<gene>
    <name evidence="3" type="ORF">GCM10022247_47280</name>
</gene>
<feature type="region of interest" description="Disordered" evidence="1">
    <location>
        <begin position="1"/>
        <end position="23"/>
    </location>
</feature>
<feature type="transmembrane region" description="Helical" evidence="2">
    <location>
        <begin position="29"/>
        <end position="50"/>
    </location>
</feature>
<feature type="compositionally biased region" description="Basic and acidic residues" evidence="1">
    <location>
        <begin position="1"/>
        <end position="16"/>
    </location>
</feature>
<evidence type="ECO:0000256" key="2">
    <source>
        <dbReference type="SAM" id="Phobius"/>
    </source>
</evidence>
<keyword evidence="2" id="KW-0472">Membrane</keyword>
<feature type="region of interest" description="Disordered" evidence="1">
    <location>
        <begin position="133"/>
        <end position="171"/>
    </location>
</feature>
<feature type="compositionally biased region" description="Basic and acidic residues" evidence="1">
    <location>
        <begin position="75"/>
        <end position="87"/>
    </location>
</feature>
<dbReference type="RefSeq" id="WP_344878388.1">
    <property type="nucleotide sequence ID" value="NZ_BAABAL010000017.1"/>
</dbReference>
<dbReference type="EMBL" id="BAABAL010000017">
    <property type="protein sequence ID" value="GAA4018321.1"/>
    <property type="molecule type" value="Genomic_DNA"/>
</dbReference>
<evidence type="ECO:0000313" key="4">
    <source>
        <dbReference type="Proteomes" id="UP001501747"/>
    </source>
</evidence>
<accession>A0ABP7SYC7</accession>
<keyword evidence="4" id="KW-1185">Reference proteome</keyword>